<dbReference type="EMBL" id="JBBWUH010000011">
    <property type="protein sequence ID" value="KAK8154698.1"/>
    <property type="molecule type" value="Genomic_DNA"/>
</dbReference>
<keyword evidence="1" id="KW-0472">Membrane</keyword>
<keyword evidence="1" id="KW-0812">Transmembrane</keyword>
<comment type="caution">
    <text evidence="2">The sequence shown here is derived from an EMBL/GenBank/DDBJ whole genome shotgun (WGS) entry which is preliminary data.</text>
</comment>
<feature type="transmembrane region" description="Helical" evidence="1">
    <location>
        <begin position="201"/>
        <end position="218"/>
    </location>
</feature>
<gene>
    <name evidence="2" type="ORF">IWX90DRAFT_63651</name>
</gene>
<evidence type="ECO:0000313" key="2">
    <source>
        <dbReference type="EMBL" id="KAK8154698.1"/>
    </source>
</evidence>
<evidence type="ECO:0000313" key="3">
    <source>
        <dbReference type="Proteomes" id="UP001456524"/>
    </source>
</evidence>
<reference evidence="2 3" key="1">
    <citation type="journal article" date="2022" name="G3 (Bethesda)">
        <title>Enemy or ally: a genomic approach to elucidate the lifestyle of Phyllosticta citrichinaensis.</title>
        <authorList>
            <person name="Buijs V.A."/>
            <person name="Groenewald J.Z."/>
            <person name="Haridas S."/>
            <person name="LaButti K.M."/>
            <person name="Lipzen A."/>
            <person name="Martin F.M."/>
            <person name="Barry K."/>
            <person name="Grigoriev I.V."/>
            <person name="Crous P.W."/>
            <person name="Seidl M.F."/>
        </authorList>
    </citation>
    <scope>NUCLEOTIDE SEQUENCE [LARGE SCALE GENOMIC DNA]</scope>
    <source>
        <strain evidence="2 3">CBS 129764</strain>
    </source>
</reference>
<proteinExistence type="predicted"/>
<keyword evidence="3" id="KW-1185">Reference proteome</keyword>
<protein>
    <submittedName>
        <fullName evidence="2">Uncharacterized protein</fullName>
    </submittedName>
</protein>
<sequence>MGGFGLHHAPYSTLRRTSHVHWIRCSTWEVCFRRRLRWWFVDESSAFFRLGLWKEFGLRLNTRHPDHRMDELIARNEHSRTPTGQKGIEFCEKTLHRTMTASAPRSANRGTNTRLVAVAVAVTACLEFGKDESGSSSVISTQALGPRQQTHHHYLISFLQPPRPPSIVTGTPVFVGHDSLCPDLLGIEFSFPSLSLARSQFRFSVFFFFFFLVLRLLATGVRSTKTWGLGSDSDGPWPNGTDWRYGGMPLVTGREGQIRGLIVFRRLGRGEG</sequence>
<dbReference type="Proteomes" id="UP001456524">
    <property type="component" value="Unassembled WGS sequence"/>
</dbReference>
<organism evidence="2 3">
    <name type="scientific">Phyllosticta citrichinensis</name>
    <dbReference type="NCBI Taxonomy" id="1130410"/>
    <lineage>
        <taxon>Eukaryota</taxon>
        <taxon>Fungi</taxon>
        <taxon>Dikarya</taxon>
        <taxon>Ascomycota</taxon>
        <taxon>Pezizomycotina</taxon>
        <taxon>Dothideomycetes</taxon>
        <taxon>Dothideomycetes incertae sedis</taxon>
        <taxon>Botryosphaeriales</taxon>
        <taxon>Phyllostictaceae</taxon>
        <taxon>Phyllosticta</taxon>
    </lineage>
</organism>
<name>A0ABR1XHE8_9PEZI</name>
<keyword evidence="1" id="KW-1133">Transmembrane helix</keyword>
<evidence type="ECO:0000256" key="1">
    <source>
        <dbReference type="SAM" id="Phobius"/>
    </source>
</evidence>
<accession>A0ABR1XHE8</accession>